<keyword evidence="4 7" id="KW-0694">RNA-binding</keyword>
<evidence type="ECO:0000256" key="7">
    <source>
        <dbReference type="PIRNR" id="PIRNR017190"/>
    </source>
</evidence>
<evidence type="ECO:0000256" key="3">
    <source>
        <dbReference type="ARBA" id="ARBA00022517"/>
    </source>
</evidence>
<dbReference type="AlphaFoldDB" id="A0AA48ICW0"/>
<keyword evidence="10" id="KW-1185">Reference proteome</keyword>
<comment type="function">
    <text evidence="6 7">Required for proper 27S pre-rRNA processing and 60S ribosome subunit assembly.</text>
</comment>
<keyword evidence="3 7" id="KW-0690">Ribosome biogenesis</keyword>
<comment type="subunit">
    <text evidence="7">Interacts with pre-ribosome complex.</text>
</comment>
<dbReference type="RefSeq" id="XP_060452609.1">
    <property type="nucleotide sequence ID" value="XM_060602233.1"/>
</dbReference>
<organism evidence="9 10">
    <name type="scientific">Cutaneotrichosporon cavernicola</name>
    <dbReference type="NCBI Taxonomy" id="279322"/>
    <lineage>
        <taxon>Eukaryota</taxon>
        <taxon>Fungi</taxon>
        <taxon>Dikarya</taxon>
        <taxon>Basidiomycota</taxon>
        <taxon>Agaricomycotina</taxon>
        <taxon>Tremellomycetes</taxon>
        <taxon>Trichosporonales</taxon>
        <taxon>Trichosporonaceae</taxon>
        <taxon>Cutaneotrichosporon</taxon>
    </lineage>
</organism>
<dbReference type="FunFam" id="2.30.130.10:FF:000002">
    <property type="entry name" value="60S ribosome subunit biogenesis protein NIP7 homolog"/>
    <property type="match status" value="1"/>
</dbReference>
<dbReference type="InterPro" id="IPR055359">
    <property type="entry name" value="Nip7_N_euk"/>
</dbReference>
<gene>
    <name evidence="9" type="primary">NIP7</name>
    <name evidence="9" type="ORF">CcaverHIS019_0100610</name>
</gene>
<evidence type="ECO:0000313" key="10">
    <source>
        <dbReference type="Proteomes" id="UP001233271"/>
    </source>
</evidence>
<dbReference type="Pfam" id="PF03657">
    <property type="entry name" value="UPF0113"/>
    <property type="match status" value="1"/>
</dbReference>
<dbReference type="CDD" id="cd21151">
    <property type="entry name" value="PUA_Nip7-like"/>
    <property type="match status" value="1"/>
</dbReference>
<dbReference type="Proteomes" id="UP001233271">
    <property type="component" value="Chromosome 1"/>
</dbReference>
<dbReference type="SUPFAM" id="SSF88802">
    <property type="entry name" value="Pre-PUA domain"/>
    <property type="match status" value="1"/>
</dbReference>
<evidence type="ECO:0000256" key="6">
    <source>
        <dbReference type="ARBA" id="ARBA00054591"/>
    </source>
</evidence>
<dbReference type="InterPro" id="IPR015947">
    <property type="entry name" value="PUA-like_sf"/>
</dbReference>
<dbReference type="GO" id="GO:0003723">
    <property type="term" value="F:RNA binding"/>
    <property type="evidence" value="ECO:0007669"/>
    <property type="project" value="UniProtKB-KW"/>
</dbReference>
<evidence type="ECO:0000256" key="4">
    <source>
        <dbReference type="ARBA" id="ARBA00022884"/>
    </source>
</evidence>
<dbReference type="InterPro" id="IPR002478">
    <property type="entry name" value="PUA"/>
</dbReference>
<dbReference type="Gene3D" id="3.10.450.220">
    <property type="match status" value="1"/>
</dbReference>
<accession>A0AA48ICW0</accession>
<sequence length="181" mass="20342">MRPLTEDETKAVFEKLANYVGKNLVHLIDRDEDDQYCFRLHKDRVYYLPLPMLAQATSIARPNLISLGTCMGKFSKSGKFKLGVTCLDWLAKYAKYKVWIKPAGELPFLYGNHVVKAHLGRITEDTPEHQGVVVFSMADIPLGFGATARSTAATKDLDPSGIVVFHQADVGEYLRDEETMF</sequence>
<evidence type="ECO:0000256" key="5">
    <source>
        <dbReference type="ARBA" id="ARBA00023242"/>
    </source>
</evidence>
<keyword evidence="5 7" id="KW-0539">Nucleus</keyword>
<dbReference type="SUPFAM" id="SSF88697">
    <property type="entry name" value="PUA domain-like"/>
    <property type="match status" value="1"/>
</dbReference>
<dbReference type="InterPro" id="IPR036974">
    <property type="entry name" value="PUA_sf"/>
</dbReference>
<reference evidence="9" key="1">
    <citation type="journal article" date="2023" name="BMC Genomics">
        <title>Chromosome-level genome assemblies of Cutaneotrichosporon spp. (Trichosporonales, Basidiomycota) reveal imbalanced evolution between nucleotide sequences and chromosome synteny.</title>
        <authorList>
            <person name="Kobayashi Y."/>
            <person name="Kayamori A."/>
            <person name="Aoki K."/>
            <person name="Shiwa Y."/>
            <person name="Matsutani M."/>
            <person name="Fujita N."/>
            <person name="Sugita T."/>
            <person name="Iwasaki W."/>
            <person name="Tanaka N."/>
            <person name="Takashima M."/>
        </authorList>
    </citation>
    <scope>NUCLEOTIDE SEQUENCE</scope>
    <source>
        <strain evidence="9">HIS019</strain>
    </source>
</reference>
<dbReference type="GO" id="GO:0005730">
    <property type="term" value="C:nucleolus"/>
    <property type="evidence" value="ECO:0007669"/>
    <property type="project" value="UniProtKB-SubCell"/>
</dbReference>
<dbReference type="GO" id="GO:1902626">
    <property type="term" value="P:assembly of large subunit precursor of preribosome"/>
    <property type="evidence" value="ECO:0007669"/>
    <property type="project" value="UniProtKB-ARBA"/>
</dbReference>
<evidence type="ECO:0000256" key="2">
    <source>
        <dbReference type="ARBA" id="ARBA00009895"/>
    </source>
</evidence>
<dbReference type="KEGG" id="ccac:CcaHIS019_0100610"/>
<dbReference type="PROSITE" id="PS50890">
    <property type="entry name" value="PUA"/>
    <property type="match status" value="1"/>
</dbReference>
<protein>
    <recommendedName>
        <fullName evidence="7">60S ribosome subunit biogenesis protein NIP7</fullName>
    </recommendedName>
</protein>
<name>A0AA48ICW0_9TREE</name>
<dbReference type="SMART" id="SM00359">
    <property type="entry name" value="PUA"/>
    <property type="match status" value="1"/>
</dbReference>
<dbReference type="InterPro" id="IPR040598">
    <property type="entry name" value="NIP7_N"/>
</dbReference>
<evidence type="ECO:0000259" key="8">
    <source>
        <dbReference type="SMART" id="SM00359"/>
    </source>
</evidence>
<dbReference type="PANTHER" id="PTHR23415">
    <property type="entry name" value="CYCLIN-DEPENDENT KINASES REGULATORY SUBUNIT/60S RIBOSOME SUBUNIT BIOGENESIS PROTEIN NIP7"/>
    <property type="match status" value="1"/>
</dbReference>
<feature type="domain" description="PUA" evidence="8">
    <location>
        <begin position="96"/>
        <end position="171"/>
    </location>
</feature>
<evidence type="ECO:0000313" key="9">
    <source>
        <dbReference type="EMBL" id="BEI87343.1"/>
    </source>
</evidence>
<proteinExistence type="inferred from homology"/>
<dbReference type="Pfam" id="PF17833">
    <property type="entry name" value="pre-PUA_NIP7"/>
    <property type="match status" value="1"/>
</dbReference>
<dbReference type="GeneID" id="85491214"/>
<dbReference type="FunFam" id="3.10.450.220:FF:000001">
    <property type="entry name" value="60S ribosome subunit biogenesis protein NIP7 homolog"/>
    <property type="match status" value="1"/>
</dbReference>
<comment type="similarity">
    <text evidence="2 7">Belongs to the NIP7 family.</text>
</comment>
<dbReference type="PIRSF" id="PIRSF017190">
    <property type="entry name" value="Rbsml_synth_fac_NIP7"/>
    <property type="match status" value="1"/>
</dbReference>
<dbReference type="InterPro" id="IPR016686">
    <property type="entry name" value="Ribosomal_synth_fac_NIP7"/>
</dbReference>
<dbReference type="Gene3D" id="2.30.130.10">
    <property type="entry name" value="PUA domain"/>
    <property type="match status" value="1"/>
</dbReference>
<dbReference type="EMBL" id="AP028212">
    <property type="protein sequence ID" value="BEI87343.1"/>
    <property type="molecule type" value="Genomic_DNA"/>
</dbReference>
<evidence type="ECO:0000256" key="1">
    <source>
        <dbReference type="ARBA" id="ARBA00004604"/>
    </source>
</evidence>
<dbReference type="CDD" id="cd21146">
    <property type="entry name" value="Nip7_N_euk"/>
    <property type="match status" value="1"/>
</dbReference>
<comment type="subcellular location">
    <subcellularLocation>
        <location evidence="1">Nucleus</location>
        <location evidence="1">Nucleolus</location>
    </subcellularLocation>
</comment>
<dbReference type="InterPro" id="IPR005155">
    <property type="entry name" value="UPF0113_PUA"/>
</dbReference>